<dbReference type="GO" id="GO:0008234">
    <property type="term" value="F:cysteine-type peptidase activity"/>
    <property type="evidence" value="ECO:0007669"/>
    <property type="project" value="UniProtKB-KW"/>
</dbReference>
<name>A0A255E492_9ACTN</name>
<reference evidence="7 8" key="1">
    <citation type="submission" date="2017-07" db="EMBL/GenBank/DDBJ databases">
        <title>Draft whole genome sequences of clinical Proprionibacteriaceae strains.</title>
        <authorList>
            <person name="Bernier A.-M."/>
            <person name="Bernard K."/>
            <person name="Domingo M.-C."/>
        </authorList>
    </citation>
    <scope>NUCLEOTIDE SEQUENCE [LARGE SCALE GENOMIC DNA]</scope>
    <source>
        <strain evidence="7 8">NML 160184</strain>
    </source>
</reference>
<evidence type="ECO:0000256" key="4">
    <source>
        <dbReference type="ARBA" id="ARBA00022807"/>
    </source>
</evidence>
<proteinExistence type="inferred from homology"/>
<dbReference type="InterPro" id="IPR038765">
    <property type="entry name" value="Papain-like_cys_pep_sf"/>
</dbReference>
<comment type="similarity">
    <text evidence="1">Belongs to the peptidase C40 family.</text>
</comment>
<accession>A0A255E492</accession>
<dbReference type="InterPro" id="IPR000064">
    <property type="entry name" value="NLP_P60_dom"/>
</dbReference>
<dbReference type="GO" id="GO:0006508">
    <property type="term" value="P:proteolysis"/>
    <property type="evidence" value="ECO:0007669"/>
    <property type="project" value="UniProtKB-KW"/>
</dbReference>
<organism evidence="7 8">
    <name type="scientific">Parenemella sanctibonifatiensis</name>
    <dbReference type="NCBI Taxonomy" id="2016505"/>
    <lineage>
        <taxon>Bacteria</taxon>
        <taxon>Bacillati</taxon>
        <taxon>Actinomycetota</taxon>
        <taxon>Actinomycetes</taxon>
        <taxon>Propionibacteriales</taxon>
        <taxon>Propionibacteriaceae</taxon>
        <taxon>Parenemella</taxon>
    </lineage>
</organism>
<dbReference type="PROSITE" id="PS51935">
    <property type="entry name" value="NLPC_P60"/>
    <property type="match status" value="1"/>
</dbReference>
<feature type="signal peptide" evidence="5">
    <location>
        <begin position="1"/>
        <end position="39"/>
    </location>
</feature>
<evidence type="ECO:0000256" key="5">
    <source>
        <dbReference type="SAM" id="SignalP"/>
    </source>
</evidence>
<evidence type="ECO:0000256" key="3">
    <source>
        <dbReference type="ARBA" id="ARBA00022801"/>
    </source>
</evidence>
<dbReference type="Proteomes" id="UP000216533">
    <property type="component" value="Unassembled WGS sequence"/>
</dbReference>
<dbReference type="Pfam" id="PF08239">
    <property type="entry name" value="SH3_3"/>
    <property type="match status" value="1"/>
</dbReference>
<dbReference type="AlphaFoldDB" id="A0A255E492"/>
<sequence length="275" mass="28622">MNAPLSPTTRASSRPASLLRRVGAVAAASALALGMSATAGSDAAAASAEVVGAGVNVRTGAGTGHAIVGSLAPGAITIECQTRGENVAGVYNSDWWAKVSVNGTTGYASRAYIRVPAGEDVPTCSNDGGGGSVVNGPISRAEIIDRAMFWANQRLPYNWDASAPDAQGRHYRLDCSGMVANAFHLDWSPNTETLIDYVHPISKADLRPGDIIGNLGPGTGGAAGHVVVFNGWTDASQTSFYSIEQRGDGGAGTWVRDWGTSYWNQKAYRYNNVSD</sequence>
<evidence type="ECO:0000313" key="7">
    <source>
        <dbReference type="EMBL" id="OYN86364.1"/>
    </source>
</evidence>
<keyword evidence="4" id="KW-0788">Thiol protease</keyword>
<dbReference type="InterPro" id="IPR003646">
    <property type="entry name" value="SH3-like_bac-type"/>
</dbReference>
<dbReference type="EMBL" id="NMVI01000018">
    <property type="protein sequence ID" value="OYN86364.1"/>
    <property type="molecule type" value="Genomic_DNA"/>
</dbReference>
<keyword evidence="5" id="KW-0732">Signal</keyword>
<keyword evidence="2" id="KW-0645">Protease</keyword>
<protein>
    <recommendedName>
        <fullName evidence="6">NlpC/P60 domain-containing protein</fullName>
    </recommendedName>
</protein>
<evidence type="ECO:0000256" key="1">
    <source>
        <dbReference type="ARBA" id="ARBA00007074"/>
    </source>
</evidence>
<dbReference type="Gene3D" id="3.90.1720.10">
    <property type="entry name" value="endopeptidase domain like (from Nostoc punctiforme)"/>
    <property type="match status" value="1"/>
</dbReference>
<feature type="domain" description="NlpC/P60" evidence="6">
    <location>
        <begin position="137"/>
        <end position="274"/>
    </location>
</feature>
<keyword evidence="3" id="KW-0378">Hydrolase</keyword>
<dbReference type="Gene3D" id="2.30.30.40">
    <property type="entry name" value="SH3 Domains"/>
    <property type="match status" value="1"/>
</dbReference>
<evidence type="ECO:0000313" key="8">
    <source>
        <dbReference type="Proteomes" id="UP000216533"/>
    </source>
</evidence>
<comment type="caution">
    <text evidence="7">The sequence shown here is derived from an EMBL/GenBank/DDBJ whole genome shotgun (WGS) entry which is preliminary data.</text>
</comment>
<evidence type="ECO:0000256" key="2">
    <source>
        <dbReference type="ARBA" id="ARBA00022670"/>
    </source>
</evidence>
<feature type="chain" id="PRO_5038945583" description="NlpC/P60 domain-containing protein" evidence="5">
    <location>
        <begin position="40"/>
        <end position="275"/>
    </location>
</feature>
<gene>
    <name evidence="7" type="ORF">CGZ92_08370</name>
</gene>
<evidence type="ECO:0000259" key="6">
    <source>
        <dbReference type="PROSITE" id="PS51935"/>
    </source>
</evidence>
<dbReference type="SUPFAM" id="SSF54001">
    <property type="entry name" value="Cysteine proteinases"/>
    <property type="match status" value="1"/>
</dbReference>